<sequence length="502" mass="57182">MLFAGTARALKRIASQCYPDQTINRQEEIWCIVCVGYIIAGIWIIFLWPDVHLVTISLRHIPLLAFNATITAVTLLSGTSLLLSNDEEDAEDPKQSVGSAKPRTSDALTLLTLVGIIGSYSTLSVRRSYTNVFQYVYFSLAVLCIIYNTQHESSILYDRVSRDDSSSWETPNDFSSIDEENFSSDERGTRLSTRKESRNQKLEFTSLLGGLGLFLIWSLYICSNFATRPSPHPSTSLDTEYIPQFPLEIVISMYREPIEDVADFIASLEHTSHLSDAIVTIYTKDYDVDVDHIRQRTGATRVTKLPNIGREGETYLNHITTHWDKLAKHTIFLQADVHNSREFYPRLRNYFDPERTGYLNLGAAEICHCENCGDRFFWSDNADLFPQYYARIYNTSSSACKDVSLSYKGQFIASAARIRGIDKAIYHDLRHAFVDEDSWAHQPEFLRGRPDSMTAPQFGYAMERMWNLVFQCEGMDVAWKCPTMISGWRIGGDEGDCQCFDT</sequence>
<dbReference type="InterPro" id="IPR021838">
    <property type="entry name" value="DUF3431"/>
</dbReference>
<dbReference type="Pfam" id="PF11913">
    <property type="entry name" value="DUF3431"/>
    <property type="match status" value="1"/>
</dbReference>
<keyword evidence="1" id="KW-1133">Transmembrane helix</keyword>
<feature type="transmembrane region" description="Helical" evidence="1">
    <location>
        <begin position="61"/>
        <end position="83"/>
    </location>
</feature>
<dbReference type="PANTHER" id="PTHR37490:SF1">
    <property type="entry name" value="GLYCOSYLTRANSFERASE 2-LIKE DOMAIN-CONTAINING PROTEIN"/>
    <property type="match status" value="1"/>
</dbReference>
<feature type="transmembrane region" description="Helical" evidence="1">
    <location>
        <begin position="202"/>
        <end position="220"/>
    </location>
</feature>
<evidence type="ECO:0000313" key="3">
    <source>
        <dbReference type="Proteomes" id="UP000813461"/>
    </source>
</evidence>
<proteinExistence type="predicted"/>
<dbReference type="Proteomes" id="UP000813461">
    <property type="component" value="Unassembled WGS sequence"/>
</dbReference>
<protein>
    <submittedName>
        <fullName evidence="2">Uncharacterized protein</fullName>
    </submittedName>
</protein>
<dbReference type="PANTHER" id="PTHR37490">
    <property type="entry name" value="EXPRESSED PROTEIN"/>
    <property type="match status" value="1"/>
</dbReference>
<evidence type="ECO:0000313" key="2">
    <source>
        <dbReference type="EMBL" id="KAH7095028.1"/>
    </source>
</evidence>
<keyword evidence="3" id="KW-1185">Reference proteome</keyword>
<feature type="transmembrane region" description="Helical" evidence="1">
    <location>
        <begin position="29"/>
        <end position="49"/>
    </location>
</feature>
<name>A0A8K0RKT3_9PLEO</name>
<dbReference type="EMBL" id="JAGMVJ010000001">
    <property type="protein sequence ID" value="KAH7095028.1"/>
    <property type="molecule type" value="Genomic_DNA"/>
</dbReference>
<keyword evidence="1" id="KW-0472">Membrane</keyword>
<evidence type="ECO:0000256" key="1">
    <source>
        <dbReference type="SAM" id="Phobius"/>
    </source>
</evidence>
<comment type="caution">
    <text evidence="2">The sequence shown here is derived from an EMBL/GenBank/DDBJ whole genome shotgun (WGS) entry which is preliminary data.</text>
</comment>
<reference evidence="2" key="1">
    <citation type="journal article" date="2021" name="Nat. Commun.">
        <title>Genetic determinants of endophytism in the Arabidopsis root mycobiome.</title>
        <authorList>
            <person name="Mesny F."/>
            <person name="Miyauchi S."/>
            <person name="Thiergart T."/>
            <person name="Pickel B."/>
            <person name="Atanasova L."/>
            <person name="Karlsson M."/>
            <person name="Huettel B."/>
            <person name="Barry K.W."/>
            <person name="Haridas S."/>
            <person name="Chen C."/>
            <person name="Bauer D."/>
            <person name="Andreopoulos W."/>
            <person name="Pangilinan J."/>
            <person name="LaButti K."/>
            <person name="Riley R."/>
            <person name="Lipzen A."/>
            <person name="Clum A."/>
            <person name="Drula E."/>
            <person name="Henrissat B."/>
            <person name="Kohler A."/>
            <person name="Grigoriev I.V."/>
            <person name="Martin F.M."/>
            <person name="Hacquard S."/>
        </authorList>
    </citation>
    <scope>NUCLEOTIDE SEQUENCE</scope>
    <source>
        <strain evidence="2">MPI-SDFR-AT-0120</strain>
    </source>
</reference>
<dbReference type="OrthoDB" id="28755at2759"/>
<gene>
    <name evidence="2" type="ORF">FB567DRAFT_430520</name>
</gene>
<accession>A0A8K0RKT3</accession>
<dbReference type="AlphaFoldDB" id="A0A8K0RKT3"/>
<keyword evidence="1" id="KW-0812">Transmembrane</keyword>
<organism evidence="2 3">
    <name type="scientific">Paraphoma chrysanthemicola</name>
    <dbReference type="NCBI Taxonomy" id="798071"/>
    <lineage>
        <taxon>Eukaryota</taxon>
        <taxon>Fungi</taxon>
        <taxon>Dikarya</taxon>
        <taxon>Ascomycota</taxon>
        <taxon>Pezizomycotina</taxon>
        <taxon>Dothideomycetes</taxon>
        <taxon>Pleosporomycetidae</taxon>
        <taxon>Pleosporales</taxon>
        <taxon>Pleosporineae</taxon>
        <taxon>Phaeosphaeriaceae</taxon>
        <taxon>Paraphoma</taxon>
    </lineage>
</organism>